<gene>
    <name evidence="3" type="ORF">E3J68_00455</name>
</gene>
<dbReference type="PANTHER" id="PTHR43520">
    <property type="entry name" value="ATP7, ISOFORM B"/>
    <property type="match status" value="1"/>
</dbReference>
<proteinExistence type="predicted"/>
<dbReference type="GO" id="GO:0016020">
    <property type="term" value="C:membrane"/>
    <property type="evidence" value="ECO:0007669"/>
    <property type="project" value="TreeGrafter"/>
</dbReference>
<dbReference type="EMBL" id="SOJT01000025">
    <property type="protein sequence ID" value="TET30701.1"/>
    <property type="molecule type" value="Genomic_DNA"/>
</dbReference>
<keyword evidence="1" id="KW-1278">Translocase</keyword>
<evidence type="ECO:0000313" key="3">
    <source>
        <dbReference type="EMBL" id="TET30701.1"/>
    </source>
</evidence>
<evidence type="ECO:0000256" key="2">
    <source>
        <dbReference type="SAM" id="Phobius"/>
    </source>
</evidence>
<comment type="caution">
    <text evidence="3">The sequence shown here is derived from an EMBL/GenBank/DDBJ whole genome shotgun (WGS) entry which is preliminary data.</text>
</comment>
<keyword evidence="2" id="KW-0812">Transmembrane</keyword>
<keyword evidence="2" id="KW-0472">Membrane</keyword>
<dbReference type="Gene3D" id="3.40.50.1000">
    <property type="entry name" value="HAD superfamily/HAD-like"/>
    <property type="match status" value="1"/>
</dbReference>
<dbReference type="Proteomes" id="UP000316517">
    <property type="component" value="Unassembled WGS sequence"/>
</dbReference>
<feature type="transmembrane region" description="Helical" evidence="2">
    <location>
        <begin position="60"/>
        <end position="82"/>
    </location>
</feature>
<dbReference type="InterPro" id="IPR023214">
    <property type="entry name" value="HAD_sf"/>
</dbReference>
<feature type="transmembrane region" description="Helical" evidence="2">
    <location>
        <begin position="35"/>
        <end position="54"/>
    </location>
</feature>
<name>A0A523TL35_UNCAE</name>
<keyword evidence="2" id="KW-1133">Transmembrane helix</keyword>
<protein>
    <submittedName>
        <fullName evidence="3">Heavy metal translocating P-type ATPase</fullName>
    </submittedName>
</protein>
<dbReference type="GO" id="GO:0005507">
    <property type="term" value="F:copper ion binding"/>
    <property type="evidence" value="ECO:0007669"/>
    <property type="project" value="TreeGrafter"/>
</dbReference>
<dbReference type="PANTHER" id="PTHR43520:SF8">
    <property type="entry name" value="P-TYPE CU(+) TRANSPORTER"/>
    <property type="match status" value="1"/>
</dbReference>
<evidence type="ECO:0000313" key="4">
    <source>
        <dbReference type="Proteomes" id="UP000316517"/>
    </source>
</evidence>
<dbReference type="InterPro" id="IPR036412">
    <property type="entry name" value="HAD-like_sf"/>
</dbReference>
<dbReference type="AlphaFoldDB" id="A0A523TL35"/>
<accession>A0A523TL35</accession>
<sequence length="89" mass="9653">AMESAKIVLMKSDILDVVKAYKLSAATLRNIKQNLFWAFGYNTTGIPIAAGVLYPFFGFLLSPVIAAAAMAFSSISVVSNALRLKRVRL</sequence>
<organism evidence="3 4">
    <name type="scientific">Aerophobetes bacterium</name>
    <dbReference type="NCBI Taxonomy" id="2030807"/>
    <lineage>
        <taxon>Bacteria</taxon>
        <taxon>Candidatus Aerophobota</taxon>
    </lineage>
</organism>
<dbReference type="GO" id="GO:0055070">
    <property type="term" value="P:copper ion homeostasis"/>
    <property type="evidence" value="ECO:0007669"/>
    <property type="project" value="TreeGrafter"/>
</dbReference>
<dbReference type="GO" id="GO:0043682">
    <property type="term" value="F:P-type divalent copper transporter activity"/>
    <property type="evidence" value="ECO:0007669"/>
    <property type="project" value="TreeGrafter"/>
</dbReference>
<feature type="non-terminal residue" evidence="3">
    <location>
        <position position="1"/>
    </location>
</feature>
<evidence type="ECO:0000256" key="1">
    <source>
        <dbReference type="ARBA" id="ARBA00022967"/>
    </source>
</evidence>
<reference evidence="3 4" key="1">
    <citation type="submission" date="2019-03" db="EMBL/GenBank/DDBJ databases">
        <title>Metabolic potential of uncultured bacteria and archaea associated with petroleum seepage in deep-sea sediments.</title>
        <authorList>
            <person name="Dong X."/>
            <person name="Hubert C."/>
        </authorList>
    </citation>
    <scope>NUCLEOTIDE SEQUENCE [LARGE SCALE GENOMIC DNA]</scope>
    <source>
        <strain evidence="3">E44_bin3</strain>
    </source>
</reference>
<dbReference type="SUPFAM" id="SSF56784">
    <property type="entry name" value="HAD-like"/>
    <property type="match status" value="1"/>
</dbReference>